<protein>
    <submittedName>
        <fullName evidence="9">G-protein coupled receptors family 1 profile domain-containing protein</fullName>
    </submittedName>
</protein>
<feature type="transmembrane region" description="Helical" evidence="6">
    <location>
        <begin position="88"/>
        <end position="109"/>
    </location>
</feature>
<dbReference type="PANTHER" id="PTHR46641">
    <property type="entry name" value="FMRFAMIDE RECEPTOR-RELATED"/>
    <property type="match status" value="1"/>
</dbReference>
<evidence type="ECO:0000313" key="9">
    <source>
        <dbReference type="WBParaSite" id="ACRNAN_scaffold2765.g25007.t1"/>
    </source>
</evidence>
<dbReference type="Gene3D" id="1.10.490.10">
    <property type="entry name" value="Globins"/>
    <property type="match status" value="1"/>
</dbReference>
<feature type="transmembrane region" description="Helical" evidence="6">
    <location>
        <begin position="6"/>
        <end position="24"/>
    </location>
</feature>
<comment type="subcellular location">
    <subcellularLocation>
        <location evidence="1">Membrane</location>
    </subcellularLocation>
</comment>
<keyword evidence="2 6" id="KW-0812">Transmembrane</keyword>
<evidence type="ECO:0000313" key="8">
    <source>
        <dbReference type="Proteomes" id="UP000887540"/>
    </source>
</evidence>
<dbReference type="SUPFAM" id="SSF46458">
    <property type="entry name" value="Globin-like"/>
    <property type="match status" value="1"/>
</dbReference>
<feature type="transmembrane region" description="Helical" evidence="6">
    <location>
        <begin position="161"/>
        <end position="179"/>
    </location>
</feature>
<dbReference type="CDD" id="cd01040">
    <property type="entry name" value="Mb-like"/>
    <property type="match status" value="1"/>
</dbReference>
<evidence type="ECO:0000256" key="3">
    <source>
        <dbReference type="ARBA" id="ARBA00022989"/>
    </source>
</evidence>
<proteinExistence type="predicted"/>
<evidence type="ECO:0000256" key="5">
    <source>
        <dbReference type="SAM" id="MobiDB-lite"/>
    </source>
</evidence>
<dbReference type="AlphaFoldDB" id="A0A914DI34"/>
<dbReference type="Gene3D" id="1.20.1070.10">
    <property type="entry name" value="Rhodopsin 7-helix transmembrane proteins"/>
    <property type="match status" value="1"/>
</dbReference>
<keyword evidence="8" id="KW-1185">Reference proteome</keyword>
<evidence type="ECO:0000259" key="7">
    <source>
        <dbReference type="PROSITE" id="PS50262"/>
    </source>
</evidence>
<feature type="region of interest" description="Disordered" evidence="5">
    <location>
        <begin position="427"/>
        <end position="459"/>
    </location>
</feature>
<feature type="domain" description="G-protein coupled receptors family 1 profile" evidence="7">
    <location>
        <begin position="25"/>
        <end position="325"/>
    </location>
</feature>
<dbReference type="InterPro" id="IPR009050">
    <property type="entry name" value="Globin-like_sf"/>
</dbReference>
<feature type="transmembrane region" description="Helical" evidence="6">
    <location>
        <begin position="44"/>
        <end position="68"/>
    </location>
</feature>
<dbReference type="Proteomes" id="UP000887540">
    <property type="component" value="Unplaced"/>
</dbReference>
<feature type="transmembrane region" description="Helical" evidence="6">
    <location>
        <begin position="268"/>
        <end position="290"/>
    </location>
</feature>
<evidence type="ECO:0000256" key="4">
    <source>
        <dbReference type="ARBA" id="ARBA00023136"/>
    </source>
</evidence>
<organism evidence="8 9">
    <name type="scientific">Acrobeloides nanus</name>
    <dbReference type="NCBI Taxonomy" id="290746"/>
    <lineage>
        <taxon>Eukaryota</taxon>
        <taxon>Metazoa</taxon>
        <taxon>Ecdysozoa</taxon>
        <taxon>Nematoda</taxon>
        <taxon>Chromadorea</taxon>
        <taxon>Rhabditida</taxon>
        <taxon>Tylenchina</taxon>
        <taxon>Cephalobomorpha</taxon>
        <taxon>Cephaloboidea</taxon>
        <taxon>Cephalobidae</taxon>
        <taxon>Acrobeloides</taxon>
    </lineage>
</organism>
<evidence type="ECO:0000256" key="2">
    <source>
        <dbReference type="ARBA" id="ARBA00022692"/>
    </source>
</evidence>
<dbReference type="PROSITE" id="PS50262">
    <property type="entry name" value="G_PROTEIN_RECEP_F1_2"/>
    <property type="match status" value="1"/>
</dbReference>
<dbReference type="InterPro" id="IPR052954">
    <property type="entry name" value="GPCR-Ligand_Int"/>
</dbReference>
<feature type="compositionally biased region" description="Polar residues" evidence="5">
    <location>
        <begin position="447"/>
        <end position="458"/>
    </location>
</feature>
<dbReference type="GO" id="GO:0019825">
    <property type="term" value="F:oxygen binding"/>
    <property type="evidence" value="ECO:0007669"/>
    <property type="project" value="InterPro"/>
</dbReference>
<dbReference type="WBParaSite" id="ACRNAN_scaffold2765.g25007.t1">
    <property type="protein sequence ID" value="ACRNAN_scaffold2765.g25007.t1"/>
    <property type="gene ID" value="ACRNAN_scaffold2765.g25007"/>
</dbReference>
<dbReference type="InterPro" id="IPR044399">
    <property type="entry name" value="Mb-like_M"/>
</dbReference>
<reference evidence="9" key="1">
    <citation type="submission" date="2022-11" db="UniProtKB">
        <authorList>
            <consortium name="WormBaseParasite"/>
        </authorList>
    </citation>
    <scope>IDENTIFICATION</scope>
</reference>
<name>A0A914DI34_9BILA</name>
<accession>A0A914DI34</accession>
<dbReference type="SUPFAM" id="SSF81321">
    <property type="entry name" value="Family A G protein-coupled receptor-like"/>
    <property type="match status" value="1"/>
</dbReference>
<dbReference type="GO" id="GO:0020037">
    <property type="term" value="F:heme binding"/>
    <property type="evidence" value="ECO:0007669"/>
    <property type="project" value="InterPro"/>
</dbReference>
<feature type="transmembrane region" description="Helical" evidence="6">
    <location>
        <begin position="212"/>
        <end position="238"/>
    </location>
</feature>
<keyword evidence="4 6" id="KW-0472">Membrane</keyword>
<evidence type="ECO:0000256" key="6">
    <source>
        <dbReference type="SAM" id="Phobius"/>
    </source>
</evidence>
<dbReference type="InterPro" id="IPR012292">
    <property type="entry name" value="Globin/Proto"/>
</dbReference>
<keyword evidence="3 6" id="KW-1133">Transmembrane helix</keyword>
<dbReference type="InterPro" id="IPR017452">
    <property type="entry name" value="GPCR_Rhodpsn_7TM"/>
</dbReference>
<feature type="transmembrane region" description="Helical" evidence="6">
    <location>
        <begin position="302"/>
        <end position="326"/>
    </location>
</feature>
<dbReference type="PANTHER" id="PTHR46641:SF13">
    <property type="entry name" value="G_PROTEIN_RECEP_F1_2 DOMAIN-CONTAINING PROTEIN"/>
    <property type="match status" value="1"/>
</dbReference>
<dbReference type="GO" id="GO:0016020">
    <property type="term" value="C:membrane"/>
    <property type="evidence" value="ECO:0007669"/>
    <property type="project" value="UniProtKB-SubCell"/>
</dbReference>
<sequence>MAEWLFNQILNGFLTSACVIFGSVGNIHSIKSVHFANFDKNRGVVLAVSILALAIWDTILLWCAFFYYGLKSLTQAPRGDLFNLLTPYFHAFSQIANTASIWCVVSITIQRYMATRDPFRTSRSNRVLLHNSFHNSIDRRKTSMNFLVYCAIYRRHFRPPVILSIVAILVNIPAFFEIVTRICYRMDENRHGYGLYISALRLNEYYKLWYKVVFRMLITSCGPNIFILLLTVLTVLLLKGSNRSRRQLFQMSETMIDKYTTKETMQTMISLMLVIKFLLFRSLSFMLDIWEVTVGFGDKLHIYIYLVDISNFLVLLNSATNCLIFLRGSTWLQQKIVERTSMKRKRQLCIDRINSIKRVNLLFKSYHSALYMTNRQLGVRLLYSMLIKNPQMMTMFNQLPRIPTPKLSCGSSCGSLHLSCATDSIVSDGPSGEGDEEKSPAPYRKLSTPTPARKSSGSDGCPYKSIMMQAGSSPSLQVLKLPPVKKNGVFGNAEFVATAMSVNRAAEIVSVLPRIKKGSRDMLANPKFHEVGDRIMNFIGELIELMRKNTSDQYIIMKIRKVGAIHHQLGIVFSSGAWKEFKSAMLCIISECEFANDMEKAQTLEAWSSFISVIIREMKMGMWGSSLERSPLLKI</sequence>
<dbReference type="CDD" id="cd14978">
    <property type="entry name" value="7tmA_FMRFamide_R-like"/>
    <property type="match status" value="1"/>
</dbReference>
<evidence type="ECO:0000256" key="1">
    <source>
        <dbReference type="ARBA" id="ARBA00004370"/>
    </source>
</evidence>